<evidence type="ECO:0000256" key="2">
    <source>
        <dbReference type="ARBA" id="ARBA00008025"/>
    </source>
</evidence>
<evidence type="ECO:0000256" key="9">
    <source>
        <dbReference type="ARBA" id="ARBA00026133"/>
    </source>
</evidence>
<keyword evidence="7" id="KW-0449">Lipoprotein</keyword>
<dbReference type="GO" id="GO:0005484">
    <property type="term" value="F:SNAP receptor activity"/>
    <property type="evidence" value="ECO:0007669"/>
    <property type="project" value="TreeGrafter"/>
</dbReference>
<proteinExistence type="inferred from homology"/>
<feature type="domain" description="Longin" evidence="11">
    <location>
        <begin position="7"/>
        <end position="126"/>
    </location>
</feature>
<protein>
    <recommendedName>
        <fullName evidence="9">Synaptobrevin homolog YKT6</fullName>
    </recommendedName>
</protein>
<keyword evidence="5" id="KW-0472">Membrane</keyword>
<dbReference type="CDD" id="cd15867">
    <property type="entry name" value="R-SNARE_YKT6"/>
    <property type="match status" value="1"/>
</dbReference>
<comment type="subcellular location">
    <subcellularLocation>
        <location evidence="1">Cell membrane</location>
        <topology evidence="1">Lipid-anchor</topology>
        <orientation evidence="1">Cytoplasmic side</orientation>
    </subcellularLocation>
</comment>
<evidence type="ECO:0000313" key="13">
    <source>
        <dbReference type="EMBL" id="USP73623.1"/>
    </source>
</evidence>
<dbReference type="Gene3D" id="1.20.5.110">
    <property type="match status" value="1"/>
</dbReference>
<dbReference type="InterPro" id="IPR042855">
    <property type="entry name" value="V_SNARE_CC"/>
</dbReference>
<evidence type="ECO:0000256" key="4">
    <source>
        <dbReference type="ARBA" id="ARBA00022481"/>
    </source>
</evidence>
<dbReference type="SUPFAM" id="SSF58038">
    <property type="entry name" value="SNARE fusion complex"/>
    <property type="match status" value="1"/>
</dbReference>
<evidence type="ECO:0000256" key="10">
    <source>
        <dbReference type="PROSITE-ProRule" id="PRU00290"/>
    </source>
</evidence>
<dbReference type="InterPro" id="IPR010908">
    <property type="entry name" value="Longin_dom"/>
</dbReference>
<evidence type="ECO:0000313" key="14">
    <source>
        <dbReference type="Proteomes" id="UP001056012"/>
    </source>
</evidence>
<dbReference type="AlphaFoldDB" id="A0A9Q8Z452"/>
<evidence type="ECO:0000259" key="11">
    <source>
        <dbReference type="PROSITE" id="PS50859"/>
    </source>
</evidence>
<gene>
    <name evidence="13" type="ORF">yc1106_00897</name>
</gene>
<keyword evidence="3" id="KW-1003">Cell membrane</keyword>
<evidence type="ECO:0000256" key="6">
    <source>
        <dbReference type="ARBA" id="ARBA00023139"/>
    </source>
</evidence>
<dbReference type="PANTHER" id="PTHR45806">
    <property type="entry name" value="SYNAPTOBREVIN HOMOLOG YKT6"/>
    <property type="match status" value="1"/>
</dbReference>
<reference evidence="13" key="1">
    <citation type="submission" date="2021-12" db="EMBL/GenBank/DDBJ databases">
        <title>Curvularia clavata genome.</title>
        <authorList>
            <person name="Cao Y."/>
        </authorList>
    </citation>
    <scope>NUCLEOTIDE SEQUENCE</scope>
    <source>
        <strain evidence="13">Yc1106</strain>
    </source>
</reference>
<dbReference type="GO" id="GO:0005794">
    <property type="term" value="C:Golgi apparatus"/>
    <property type="evidence" value="ECO:0007669"/>
    <property type="project" value="TreeGrafter"/>
</dbReference>
<dbReference type="SMART" id="SM01270">
    <property type="entry name" value="Longin"/>
    <property type="match status" value="1"/>
</dbReference>
<dbReference type="InterPro" id="IPR011012">
    <property type="entry name" value="Longin-like_dom_sf"/>
</dbReference>
<dbReference type="PROSITE" id="PS00417">
    <property type="entry name" value="SYNAPTOBREVIN"/>
    <property type="match status" value="1"/>
</dbReference>
<dbReference type="Gene3D" id="3.30.450.50">
    <property type="entry name" value="Longin domain"/>
    <property type="match status" value="1"/>
</dbReference>
<feature type="domain" description="V-SNARE coiled-coil homology" evidence="12">
    <location>
        <begin position="140"/>
        <end position="200"/>
    </location>
</feature>
<dbReference type="PROSITE" id="PS50892">
    <property type="entry name" value="V_SNARE"/>
    <property type="match status" value="1"/>
</dbReference>
<dbReference type="GO" id="GO:0006888">
    <property type="term" value="P:endoplasmic reticulum to Golgi vesicle-mediated transport"/>
    <property type="evidence" value="ECO:0007669"/>
    <property type="project" value="TreeGrafter"/>
</dbReference>
<comment type="similarity">
    <text evidence="2">Belongs to the synaptobrevin family.</text>
</comment>
<keyword evidence="14" id="KW-1185">Reference proteome</keyword>
<dbReference type="PROSITE" id="PS50859">
    <property type="entry name" value="LONGIN"/>
    <property type="match status" value="1"/>
</dbReference>
<dbReference type="InterPro" id="IPR045848">
    <property type="entry name" value="R-SNARE_YKT6"/>
</dbReference>
<dbReference type="Pfam" id="PF13774">
    <property type="entry name" value="Longin"/>
    <property type="match status" value="1"/>
</dbReference>
<evidence type="ECO:0000256" key="1">
    <source>
        <dbReference type="ARBA" id="ARBA00004342"/>
    </source>
</evidence>
<dbReference type="EMBL" id="CP089274">
    <property type="protein sequence ID" value="USP73623.1"/>
    <property type="molecule type" value="Genomic_DNA"/>
</dbReference>
<evidence type="ECO:0000256" key="5">
    <source>
        <dbReference type="ARBA" id="ARBA00023136"/>
    </source>
</evidence>
<evidence type="ECO:0000256" key="7">
    <source>
        <dbReference type="ARBA" id="ARBA00023288"/>
    </source>
</evidence>
<dbReference type="VEuPathDB" id="FungiDB:yc1106_00897"/>
<dbReference type="OrthoDB" id="27923at2759"/>
<dbReference type="PANTHER" id="PTHR45806:SF1">
    <property type="entry name" value="SYNAPTOBREVIN HOMOLOG YKT6"/>
    <property type="match status" value="1"/>
</dbReference>
<evidence type="ECO:0000259" key="12">
    <source>
        <dbReference type="PROSITE" id="PS50892"/>
    </source>
</evidence>
<dbReference type="Pfam" id="PF00957">
    <property type="entry name" value="Synaptobrevin"/>
    <property type="match status" value="1"/>
</dbReference>
<keyword evidence="4" id="KW-0488">Methylation</keyword>
<accession>A0A9Q8Z452</accession>
<organism evidence="13 14">
    <name type="scientific">Curvularia clavata</name>
    <dbReference type="NCBI Taxonomy" id="95742"/>
    <lineage>
        <taxon>Eukaryota</taxon>
        <taxon>Fungi</taxon>
        <taxon>Dikarya</taxon>
        <taxon>Ascomycota</taxon>
        <taxon>Pezizomycotina</taxon>
        <taxon>Dothideomycetes</taxon>
        <taxon>Pleosporomycetidae</taxon>
        <taxon>Pleosporales</taxon>
        <taxon>Pleosporineae</taxon>
        <taxon>Pleosporaceae</taxon>
        <taxon>Curvularia</taxon>
    </lineage>
</organism>
<dbReference type="CDD" id="cd14824">
    <property type="entry name" value="Longin"/>
    <property type="match status" value="1"/>
</dbReference>
<keyword evidence="8" id="KW-0636">Prenylation</keyword>
<dbReference type="SUPFAM" id="SSF64356">
    <property type="entry name" value="SNARE-like"/>
    <property type="match status" value="1"/>
</dbReference>
<dbReference type="Proteomes" id="UP001056012">
    <property type="component" value="Chromosome 1"/>
</dbReference>
<evidence type="ECO:0000256" key="3">
    <source>
        <dbReference type="ARBA" id="ARBA00022475"/>
    </source>
</evidence>
<sequence length="200" mass="22701">MKLIYIGIFKKDTKSALELVGEEDLTSYNYFTRKSIGEFTTFAAGTIAQRTPINEATDVLENGYMFHTYAPFDPVCGVVITDEDYPSLAAHRMLRKVLDEFNSKYPRSAYNGFVAGNPKLSFPELKDYIKKYQDPENADSTMKIQKELDETKIVLHKTIESVLERGVKIDDLVQKSEGLSAQSKMFYTQAKKQNSCCTVM</sequence>
<evidence type="ECO:0000256" key="8">
    <source>
        <dbReference type="ARBA" id="ARBA00023289"/>
    </source>
</evidence>
<keyword evidence="10" id="KW-0175">Coiled coil</keyword>
<name>A0A9Q8Z452_CURCL</name>
<dbReference type="GO" id="GO:0005886">
    <property type="term" value="C:plasma membrane"/>
    <property type="evidence" value="ECO:0007669"/>
    <property type="project" value="UniProtKB-SubCell"/>
</dbReference>
<keyword evidence="6" id="KW-0564">Palmitate</keyword>
<dbReference type="FunFam" id="1.20.5.110:FF:000020">
    <property type="entry name" value="synaptobrevin homolog YKT6"/>
    <property type="match status" value="1"/>
</dbReference>
<dbReference type="InterPro" id="IPR001388">
    <property type="entry name" value="Synaptobrevin-like"/>
</dbReference>